<keyword evidence="2" id="KW-1185">Reference proteome</keyword>
<evidence type="ECO:0008006" key="3">
    <source>
        <dbReference type="Google" id="ProtNLM"/>
    </source>
</evidence>
<reference evidence="1 2" key="1">
    <citation type="submission" date="2024-01" db="EMBL/GenBank/DDBJ databases">
        <title>A draft genome for a cacao thread blight-causing isolate of Paramarasmius palmivorus.</title>
        <authorList>
            <person name="Baruah I.K."/>
            <person name="Bukari Y."/>
            <person name="Amoako-Attah I."/>
            <person name="Meinhardt L.W."/>
            <person name="Bailey B.A."/>
            <person name="Cohen S.P."/>
        </authorList>
    </citation>
    <scope>NUCLEOTIDE SEQUENCE [LARGE SCALE GENOMIC DNA]</scope>
    <source>
        <strain evidence="1 2">GH-12</strain>
    </source>
</reference>
<proteinExistence type="predicted"/>
<dbReference type="EMBL" id="JAYKXP010000029">
    <property type="protein sequence ID" value="KAK7043116.1"/>
    <property type="molecule type" value="Genomic_DNA"/>
</dbReference>
<protein>
    <recommendedName>
        <fullName evidence="3">F-box protein</fullName>
    </recommendedName>
</protein>
<dbReference type="AlphaFoldDB" id="A0AAW0CTD3"/>
<dbReference type="Proteomes" id="UP001383192">
    <property type="component" value="Unassembled WGS sequence"/>
</dbReference>
<name>A0AAW0CTD3_9AGAR</name>
<organism evidence="1 2">
    <name type="scientific">Paramarasmius palmivorus</name>
    <dbReference type="NCBI Taxonomy" id="297713"/>
    <lineage>
        <taxon>Eukaryota</taxon>
        <taxon>Fungi</taxon>
        <taxon>Dikarya</taxon>
        <taxon>Basidiomycota</taxon>
        <taxon>Agaricomycotina</taxon>
        <taxon>Agaricomycetes</taxon>
        <taxon>Agaricomycetidae</taxon>
        <taxon>Agaricales</taxon>
        <taxon>Marasmiineae</taxon>
        <taxon>Marasmiaceae</taxon>
        <taxon>Paramarasmius</taxon>
    </lineage>
</organism>
<evidence type="ECO:0000313" key="2">
    <source>
        <dbReference type="Proteomes" id="UP001383192"/>
    </source>
</evidence>
<comment type="caution">
    <text evidence="1">The sequence shown here is derived from an EMBL/GenBank/DDBJ whole genome shotgun (WGS) entry which is preliminary data.</text>
</comment>
<gene>
    <name evidence="1" type="ORF">VNI00_008470</name>
</gene>
<evidence type="ECO:0000313" key="1">
    <source>
        <dbReference type="EMBL" id="KAK7043116.1"/>
    </source>
</evidence>
<accession>A0AAW0CTD3</accession>
<sequence>MPLGRIAVTDDDEDYRSLWVDEKILPLLLRLLTHLKRFEIASRQGNTSWHTLSSLLLDAFEELFQRLDYIRIKAWDFPQMESFDKLLHHCPNLKGLTLWKSRIGPADSYDRSPEEYDDGDEKDSEIALDSPSPDLDIIHKHSAILLEFLTLDYVECAYLGDWLLNRPHLVHLNGIHELRIAHSNDKSVQRLLRAVGGSLQRFHFKPGPIGLQRLDLSHNTSLRCVWLTLEEDSGMLPWISALLSTAPNLDGLERVVLELYTDPKRLEIEDWRTLHKVCSEAPRATINIGIFASPNSVEFLQIQEEMSTVVSESESTPRVRVYQLGTKRQGSICAGMIPVIEKFEDDFGRRMSGSHGHGHF</sequence>